<evidence type="ECO:0000313" key="7">
    <source>
        <dbReference type="EMBL" id="PFH51988.1"/>
    </source>
</evidence>
<evidence type="ECO:0000256" key="1">
    <source>
        <dbReference type="ARBA" id="ARBA00004123"/>
    </source>
</evidence>
<comment type="similarity">
    <text evidence="2">Belongs to the Mediator complex subunit 27 family.</text>
</comment>
<keyword evidence="3" id="KW-0805">Transcription regulation</keyword>
<keyword evidence="8" id="KW-1185">Reference proteome</keyword>
<dbReference type="PANTHER" id="PTHR13130">
    <property type="entry name" value="34 KDA TRANSCRIPTIONAL CO-ACTIVATOR-RELATED"/>
    <property type="match status" value="1"/>
</dbReference>
<feature type="non-terminal residue" evidence="7">
    <location>
        <position position="1"/>
    </location>
</feature>
<proteinExistence type="inferred from homology"/>
<evidence type="ECO:0000256" key="6">
    <source>
        <dbReference type="SAM" id="MobiDB-lite"/>
    </source>
</evidence>
<name>A0A2A9NPF5_9AGAR</name>
<feature type="region of interest" description="Disordered" evidence="6">
    <location>
        <begin position="77"/>
        <end position="112"/>
    </location>
</feature>
<feature type="non-terminal residue" evidence="7">
    <location>
        <position position="289"/>
    </location>
</feature>
<dbReference type="EMBL" id="KZ301982">
    <property type="protein sequence ID" value="PFH51988.1"/>
    <property type="molecule type" value="Genomic_DNA"/>
</dbReference>
<evidence type="ECO:0000313" key="8">
    <source>
        <dbReference type="Proteomes" id="UP000242287"/>
    </source>
</evidence>
<dbReference type="InterPro" id="IPR021627">
    <property type="entry name" value="Mediator_Med27"/>
</dbReference>
<organism evidence="7 8">
    <name type="scientific">Amanita thiersii Skay4041</name>
    <dbReference type="NCBI Taxonomy" id="703135"/>
    <lineage>
        <taxon>Eukaryota</taxon>
        <taxon>Fungi</taxon>
        <taxon>Dikarya</taxon>
        <taxon>Basidiomycota</taxon>
        <taxon>Agaricomycotina</taxon>
        <taxon>Agaricomycetes</taxon>
        <taxon>Agaricomycetidae</taxon>
        <taxon>Agaricales</taxon>
        <taxon>Pluteineae</taxon>
        <taxon>Amanitaceae</taxon>
        <taxon>Amanita</taxon>
    </lineage>
</organism>
<evidence type="ECO:0000256" key="2">
    <source>
        <dbReference type="ARBA" id="ARBA00008048"/>
    </source>
</evidence>
<dbReference type="Proteomes" id="UP000242287">
    <property type="component" value="Unassembled WGS sequence"/>
</dbReference>
<evidence type="ECO:0000256" key="4">
    <source>
        <dbReference type="ARBA" id="ARBA00023163"/>
    </source>
</evidence>
<dbReference type="GO" id="GO:0016592">
    <property type="term" value="C:mediator complex"/>
    <property type="evidence" value="ECO:0007669"/>
    <property type="project" value="InterPro"/>
</dbReference>
<dbReference type="AlphaFoldDB" id="A0A2A9NPF5"/>
<reference evidence="7 8" key="1">
    <citation type="submission" date="2014-02" db="EMBL/GenBank/DDBJ databases">
        <title>Transposable element dynamics among asymbiotic and ectomycorrhizal Amanita fungi.</title>
        <authorList>
            <consortium name="DOE Joint Genome Institute"/>
            <person name="Hess J."/>
            <person name="Skrede I."/>
            <person name="Wolfe B."/>
            <person name="LaButti K."/>
            <person name="Ohm R.A."/>
            <person name="Grigoriev I.V."/>
            <person name="Pringle A."/>
        </authorList>
    </citation>
    <scope>NUCLEOTIDE SEQUENCE [LARGE SCALE GENOMIC DNA]</scope>
    <source>
        <strain evidence="7 8">SKay4041</strain>
    </source>
</reference>
<keyword evidence="4" id="KW-0804">Transcription</keyword>
<gene>
    <name evidence="7" type="ORF">AMATHDRAFT_96428</name>
</gene>
<dbReference type="GO" id="GO:0003713">
    <property type="term" value="F:transcription coactivator activity"/>
    <property type="evidence" value="ECO:0007669"/>
    <property type="project" value="TreeGrafter"/>
</dbReference>
<dbReference type="STRING" id="703135.A0A2A9NPF5"/>
<accession>A0A2A9NPF5</accession>
<dbReference type="OrthoDB" id="10261040at2759"/>
<dbReference type="Pfam" id="PF11571">
    <property type="entry name" value="Med27"/>
    <property type="match status" value="1"/>
</dbReference>
<evidence type="ECO:0008006" key="9">
    <source>
        <dbReference type="Google" id="ProtNLM"/>
    </source>
</evidence>
<evidence type="ECO:0000256" key="5">
    <source>
        <dbReference type="ARBA" id="ARBA00023242"/>
    </source>
</evidence>
<keyword evidence="5" id="KW-0539">Nucleus</keyword>
<evidence type="ECO:0000256" key="3">
    <source>
        <dbReference type="ARBA" id="ARBA00023015"/>
    </source>
</evidence>
<dbReference type="GO" id="GO:0006357">
    <property type="term" value="P:regulation of transcription by RNA polymerase II"/>
    <property type="evidence" value="ECO:0007669"/>
    <property type="project" value="TreeGrafter"/>
</dbReference>
<dbReference type="PANTHER" id="PTHR13130:SF4">
    <property type="entry name" value="MEDIATOR OF RNA POLYMERASE II TRANSCRIPTION SUBUNIT 27"/>
    <property type="match status" value="1"/>
</dbReference>
<sequence length="289" mass="32762">SSTTTLEAQIESLTDLHTRLQSLRHIPLALLKPPALSGIPSSSIPSFRPQFQQLTDIAQAIRSRPIQDALHTACDDLRQDPSDLNSNLRREKRKRRRLVAPESPQPYMPEPKRTTAFRLDTSAHEPLGNDTLIDYIRDYNQSHQSKLHIWAPTRFMAVPESLIILHFAIPDVLSAFLSLVCKQGSHFLAVETVSVFGPRESKTPQTQSEFTVFQYLTQQISKVLQFEMQPLQSIVELLEGYDGLFIERCTVCGRVLSAEGHIPPMVRTWANDDKETSGGKWEPRHVTCR</sequence>
<protein>
    <recommendedName>
        <fullName evidence="9">Mediator complex subunit 27</fullName>
    </recommendedName>
</protein>
<comment type="subcellular location">
    <subcellularLocation>
        <location evidence="1">Nucleus</location>
    </subcellularLocation>
</comment>